<gene>
    <name evidence="1" type="ORF">MLD38_013993</name>
</gene>
<comment type="caution">
    <text evidence="1">The sequence shown here is derived from an EMBL/GenBank/DDBJ whole genome shotgun (WGS) entry which is preliminary data.</text>
</comment>
<sequence>MYDVYVKSNINAITEIEQPPCLCAMFISLHIRPSLCTQLILLKNSQHALPFPRPLVYSGKLRLGIYLTNCPKIAKKVKVYNNNSWKLASLNASEFTQNVASSSVHRGSHVPGYQIISESGLFHFPVETPDMNPQARSLVIDSYISFAPSELTFSKSLLYSNILYSSSKYNNCSGKVEIRYYILQEVFDADLEFPFVVPSGEIGQQHSFSS</sequence>
<proteinExistence type="predicted"/>
<accession>A0ACB9REH3</accession>
<name>A0ACB9REH3_9MYRT</name>
<organism evidence="1 2">
    <name type="scientific">Melastoma candidum</name>
    <dbReference type="NCBI Taxonomy" id="119954"/>
    <lineage>
        <taxon>Eukaryota</taxon>
        <taxon>Viridiplantae</taxon>
        <taxon>Streptophyta</taxon>
        <taxon>Embryophyta</taxon>
        <taxon>Tracheophyta</taxon>
        <taxon>Spermatophyta</taxon>
        <taxon>Magnoliopsida</taxon>
        <taxon>eudicotyledons</taxon>
        <taxon>Gunneridae</taxon>
        <taxon>Pentapetalae</taxon>
        <taxon>rosids</taxon>
        <taxon>malvids</taxon>
        <taxon>Myrtales</taxon>
        <taxon>Melastomataceae</taxon>
        <taxon>Melastomatoideae</taxon>
        <taxon>Melastomateae</taxon>
        <taxon>Melastoma</taxon>
    </lineage>
</organism>
<keyword evidence="2" id="KW-1185">Reference proteome</keyword>
<evidence type="ECO:0000313" key="2">
    <source>
        <dbReference type="Proteomes" id="UP001057402"/>
    </source>
</evidence>
<reference evidence="2" key="1">
    <citation type="journal article" date="2023" name="Front. Plant Sci.">
        <title>Chromosomal-level genome assembly of Melastoma candidum provides insights into trichome evolution.</title>
        <authorList>
            <person name="Zhong Y."/>
            <person name="Wu W."/>
            <person name="Sun C."/>
            <person name="Zou P."/>
            <person name="Liu Y."/>
            <person name="Dai S."/>
            <person name="Zhou R."/>
        </authorList>
    </citation>
    <scope>NUCLEOTIDE SEQUENCE [LARGE SCALE GENOMIC DNA]</scope>
</reference>
<dbReference type="Proteomes" id="UP001057402">
    <property type="component" value="Chromosome 4"/>
</dbReference>
<dbReference type="EMBL" id="CM042883">
    <property type="protein sequence ID" value="KAI4376206.1"/>
    <property type="molecule type" value="Genomic_DNA"/>
</dbReference>
<protein>
    <submittedName>
        <fullName evidence="1">Uncharacterized protein</fullName>
    </submittedName>
</protein>
<evidence type="ECO:0000313" key="1">
    <source>
        <dbReference type="EMBL" id="KAI4376206.1"/>
    </source>
</evidence>